<evidence type="ECO:0000313" key="3">
    <source>
        <dbReference type="Proteomes" id="UP000649829"/>
    </source>
</evidence>
<dbReference type="Pfam" id="PF00501">
    <property type="entry name" value="AMP-binding"/>
    <property type="match status" value="1"/>
</dbReference>
<sequence length="125" mass="13369">MTPFVALEEGRATDAVEAAHAALTPDSIGKLLFTSGTTGMPKAVIFPQRMLTSQRQQVAQTFRMLLDEPARMVDWLPWHHPFGGTHNSAWSSIPAGTSGSTTGAPCRANSTPRCATCAKCRPTSI</sequence>
<comment type="caution">
    <text evidence="2">The sequence shown here is derived from an EMBL/GenBank/DDBJ whole genome shotgun (WGS) entry which is preliminary data.</text>
</comment>
<reference evidence="2" key="2">
    <citation type="submission" date="2020-09" db="EMBL/GenBank/DDBJ databases">
        <authorList>
            <person name="Sun Q."/>
            <person name="Zhou Y."/>
        </authorList>
    </citation>
    <scope>NUCLEOTIDE SEQUENCE</scope>
    <source>
        <strain evidence="2">CGMCC 1.6293</strain>
    </source>
</reference>
<protein>
    <recommendedName>
        <fullName evidence="1">AMP-dependent synthetase/ligase domain-containing protein</fullName>
    </recommendedName>
</protein>
<dbReference type="AlphaFoldDB" id="A0A917TAI9"/>
<dbReference type="PROSITE" id="PS00455">
    <property type="entry name" value="AMP_BINDING"/>
    <property type="match status" value="1"/>
</dbReference>
<keyword evidence="3" id="KW-1185">Reference proteome</keyword>
<gene>
    <name evidence="2" type="ORF">GCM10011534_42850</name>
</gene>
<evidence type="ECO:0000313" key="2">
    <source>
        <dbReference type="EMBL" id="GGM16376.1"/>
    </source>
</evidence>
<dbReference type="EMBL" id="BMLF01000008">
    <property type="protein sequence ID" value="GGM16376.1"/>
    <property type="molecule type" value="Genomic_DNA"/>
</dbReference>
<evidence type="ECO:0000259" key="1">
    <source>
        <dbReference type="Pfam" id="PF00501"/>
    </source>
</evidence>
<dbReference type="Gene3D" id="3.40.50.12780">
    <property type="entry name" value="N-terminal domain of ligase-like"/>
    <property type="match status" value="1"/>
</dbReference>
<feature type="domain" description="AMP-dependent synthetase/ligase" evidence="1">
    <location>
        <begin position="17"/>
        <end position="106"/>
    </location>
</feature>
<dbReference type="RefSeq" id="WP_084178551.1">
    <property type="nucleotide sequence ID" value="NZ_BMLF01000008.1"/>
</dbReference>
<reference evidence="2" key="1">
    <citation type="journal article" date="2014" name="Int. J. Syst. Evol. Microbiol.">
        <title>Complete genome sequence of Corynebacterium casei LMG S-19264T (=DSM 44701T), isolated from a smear-ripened cheese.</title>
        <authorList>
            <consortium name="US DOE Joint Genome Institute (JGI-PGF)"/>
            <person name="Walter F."/>
            <person name="Albersmeier A."/>
            <person name="Kalinowski J."/>
            <person name="Ruckert C."/>
        </authorList>
    </citation>
    <scope>NUCLEOTIDE SEQUENCE</scope>
    <source>
        <strain evidence="2">CGMCC 1.6293</strain>
    </source>
</reference>
<proteinExistence type="predicted"/>
<dbReference type="SUPFAM" id="SSF56801">
    <property type="entry name" value="Acetyl-CoA synthetase-like"/>
    <property type="match status" value="1"/>
</dbReference>
<dbReference type="InterPro" id="IPR000873">
    <property type="entry name" value="AMP-dep_synth/lig_dom"/>
</dbReference>
<dbReference type="InterPro" id="IPR020845">
    <property type="entry name" value="AMP-binding_CS"/>
</dbReference>
<name>A0A917TAI9_9RHOB</name>
<organism evidence="2 3">
    <name type="scientific">Pseudooceanicola nanhaiensis</name>
    <dbReference type="NCBI Taxonomy" id="375761"/>
    <lineage>
        <taxon>Bacteria</taxon>
        <taxon>Pseudomonadati</taxon>
        <taxon>Pseudomonadota</taxon>
        <taxon>Alphaproteobacteria</taxon>
        <taxon>Rhodobacterales</taxon>
        <taxon>Paracoccaceae</taxon>
        <taxon>Pseudooceanicola</taxon>
    </lineage>
</organism>
<accession>A0A917TAI9</accession>
<dbReference type="InterPro" id="IPR042099">
    <property type="entry name" value="ANL_N_sf"/>
</dbReference>
<dbReference type="Proteomes" id="UP000649829">
    <property type="component" value="Unassembled WGS sequence"/>
</dbReference>